<protein>
    <submittedName>
        <fullName evidence="1">Uncharacterized protein</fullName>
    </submittedName>
</protein>
<dbReference type="AlphaFoldDB" id="A0AAE3W0S2"/>
<comment type="caution">
    <text evidence="1">The sequence shown here is derived from an EMBL/GenBank/DDBJ whole genome shotgun (WGS) entry which is preliminary data.</text>
</comment>
<dbReference type="InterPro" id="IPR036390">
    <property type="entry name" value="WH_DNA-bd_sf"/>
</dbReference>
<name>A0AAE3W0S2_9ACTN</name>
<gene>
    <name evidence="1" type="ORF">J2S42_003358</name>
</gene>
<evidence type="ECO:0000313" key="2">
    <source>
        <dbReference type="Proteomes" id="UP001240236"/>
    </source>
</evidence>
<dbReference type="RefSeq" id="WP_307240206.1">
    <property type="nucleotide sequence ID" value="NZ_JAUSUZ010000001.1"/>
</dbReference>
<dbReference type="EMBL" id="JAUSUZ010000001">
    <property type="protein sequence ID" value="MDQ0366689.1"/>
    <property type="molecule type" value="Genomic_DNA"/>
</dbReference>
<evidence type="ECO:0000313" key="1">
    <source>
        <dbReference type="EMBL" id="MDQ0366689.1"/>
    </source>
</evidence>
<dbReference type="SUPFAM" id="SSF46785">
    <property type="entry name" value="Winged helix' DNA-binding domain"/>
    <property type="match status" value="1"/>
</dbReference>
<sequence>MEAEWALVDTRWMSAASNRHRILEALRLSGQPLDDDRLSTAAGVCPRQQVNQICRALEKDGIVRRYRGPGEKLVNELIGADIAVAPIEGDQTGGRGITNTSESIDIARDPMLDSPPGHSREQRDAERVMLDLLGLQLGVVLEPARIVVTDGTRVEVDGSDAGRSVLVECWAHQGPPKVAQKHKVLADTLKLTWIATKIEPRPRLFLCLGDPLAAKPFLPTSKSWAAHALQDLGVTIAVVDLPLEVKDRVRAAQQRQYR</sequence>
<accession>A0AAE3W0S2</accession>
<dbReference type="Proteomes" id="UP001240236">
    <property type="component" value="Unassembled WGS sequence"/>
</dbReference>
<reference evidence="1 2" key="1">
    <citation type="submission" date="2023-07" db="EMBL/GenBank/DDBJ databases">
        <title>Sequencing the genomes of 1000 actinobacteria strains.</title>
        <authorList>
            <person name="Klenk H.-P."/>
        </authorList>
    </citation>
    <scope>NUCLEOTIDE SEQUENCE [LARGE SCALE GENOMIC DNA]</scope>
    <source>
        <strain evidence="1 2">DSM 44709</strain>
    </source>
</reference>
<keyword evidence="2" id="KW-1185">Reference proteome</keyword>
<proteinExistence type="predicted"/>
<organism evidence="1 2">
    <name type="scientific">Catenuloplanes indicus</name>
    <dbReference type="NCBI Taxonomy" id="137267"/>
    <lineage>
        <taxon>Bacteria</taxon>
        <taxon>Bacillati</taxon>
        <taxon>Actinomycetota</taxon>
        <taxon>Actinomycetes</taxon>
        <taxon>Micromonosporales</taxon>
        <taxon>Micromonosporaceae</taxon>
        <taxon>Catenuloplanes</taxon>
    </lineage>
</organism>